<dbReference type="EMBL" id="JAULRT010000016">
    <property type="protein sequence ID" value="MDO3380592.1"/>
    <property type="molecule type" value="Genomic_DNA"/>
</dbReference>
<dbReference type="Pfam" id="PF17963">
    <property type="entry name" value="Big_9"/>
    <property type="match status" value="1"/>
</dbReference>
<dbReference type="PROSITE" id="PS50268">
    <property type="entry name" value="CADHERIN_2"/>
    <property type="match status" value="1"/>
</dbReference>
<organism evidence="3 4">
    <name type="scientific">Gilvimarinus algae</name>
    <dbReference type="NCBI Taxonomy" id="3058037"/>
    <lineage>
        <taxon>Bacteria</taxon>
        <taxon>Pseudomonadati</taxon>
        <taxon>Pseudomonadota</taxon>
        <taxon>Gammaproteobacteria</taxon>
        <taxon>Cellvibrionales</taxon>
        <taxon>Cellvibrionaceae</taxon>
        <taxon>Gilvimarinus</taxon>
    </lineage>
</organism>
<dbReference type="InterPro" id="IPR002126">
    <property type="entry name" value="Cadherin-like_dom"/>
</dbReference>
<dbReference type="InterPro" id="IPR013783">
    <property type="entry name" value="Ig-like_fold"/>
</dbReference>
<feature type="domain" description="Cadherin" evidence="2">
    <location>
        <begin position="23"/>
        <end position="128"/>
    </location>
</feature>
<feature type="non-terminal residue" evidence="3">
    <location>
        <position position="248"/>
    </location>
</feature>
<dbReference type="NCBIfam" id="TIGR01965">
    <property type="entry name" value="VCBS_repeat"/>
    <property type="match status" value="1"/>
</dbReference>
<feature type="region of interest" description="Disordered" evidence="1">
    <location>
        <begin position="1"/>
        <end position="37"/>
    </location>
</feature>
<gene>
    <name evidence="3" type="ORF">QWI16_00290</name>
</gene>
<comment type="caution">
    <text evidence="3">The sequence shown here is derived from an EMBL/GenBank/DDBJ whole genome shotgun (WGS) entry which is preliminary data.</text>
</comment>
<dbReference type="Proteomes" id="UP001168380">
    <property type="component" value="Unassembled WGS sequence"/>
</dbReference>
<protein>
    <submittedName>
        <fullName evidence="3">VCBS domain-containing protein</fullName>
    </submittedName>
</protein>
<evidence type="ECO:0000259" key="2">
    <source>
        <dbReference type="PROSITE" id="PS50268"/>
    </source>
</evidence>
<evidence type="ECO:0000313" key="3">
    <source>
        <dbReference type="EMBL" id="MDO3380592.1"/>
    </source>
</evidence>
<reference evidence="3" key="1">
    <citation type="submission" date="2023-07" db="EMBL/GenBank/DDBJ databases">
        <title>Gilvimarinus algae sp. nov., isolated from the surface of Kelp.</title>
        <authorList>
            <person name="Sun Y.Y."/>
            <person name="Gong Y."/>
            <person name="Du Z.J."/>
        </authorList>
    </citation>
    <scope>NUCLEOTIDE SEQUENCE</scope>
    <source>
        <strain evidence="3">SDUM040014</strain>
    </source>
</reference>
<keyword evidence="4" id="KW-1185">Reference proteome</keyword>
<evidence type="ECO:0000256" key="1">
    <source>
        <dbReference type="SAM" id="MobiDB-lite"/>
    </source>
</evidence>
<evidence type="ECO:0000313" key="4">
    <source>
        <dbReference type="Proteomes" id="UP001168380"/>
    </source>
</evidence>
<dbReference type="InterPro" id="IPR010221">
    <property type="entry name" value="VCBS_dom"/>
</dbReference>
<accession>A0ABT8TE79</accession>
<name>A0ABT8TE79_9GAMM</name>
<feature type="compositionally biased region" description="Polar residues" evidence="1">
    <location>
        <begin position="7"/>
        <end position="19"/>
    </location>
</feature>
<proteinExistence type="predicted"/>
<dbReference type="RefSeq" id="WP_302710716.1">
    <property type="nucleotide sequence ID" value="NZ_JAULRT010000016.1"/>
</dbReference>
<dbReference type="Gene3D" id="2.60.40.10">
    <property type="entry name" value="Immunoglobulins"/>
    <property type="match status" value="1"/>
</dbReference>
<sequence length="248" mass="24964">MTDVAGESSNDTLDIQITDTVPVAQPESNSLGEDDASVSGTVSVISGADADSIGVQNNVSGSYGTFSIDANGVYTYVLDTTNSTVQALDDTETLTDTFSYTVTDADGDASTETVTITINGATDGVPVISIDDEDGAATASDNSVEEASANTITGDANVSAEAGVASVTVAGQDITGASSTPVVISGSYGTLTITGYDALTGDITYSYTEGNAAQSHSATNDNIIDQFAVVVTDVAGESSNDTLDIQIT</sequence>